<comment type="similarity">
    <text evidence="8">Belongs to the binding-protein-dependent transport system permease family. LivHM subfamily.</text>
</comment>
<protein>
    <submittedName>
        <fullName evidence="10">High-affinity branched-chain amino acid transport system permease protein LivH (TC 3.A.1.4.1)</fullName>
    </submittedName>
</protein>
<organism evidence="10">
    <name type="scientific">hydrothermal vent metagenome</name>
    <dbReference type="NCBI Taxonomy" id="652676"/>
    <lineage>
        <taxon>unclassified sequences</taxon>
        <taxon>metagenomes</taxon>
        <taxon>ecological metagenomes</taxon>
    </lineage>
</organism>
<evidence type="ECO:0000256" key="2">
    <source>
        <dbReference type="ARBA" id="ARBA00022448"/>
    </source>
</evidence>
<keyword evidence="5" id="KW-0029">Amino-acid transport</keyword>
<feature type="transmembrane region" description="Helical" evidence="9">
    <location>
        <begin position="100"/>
        <end position="119"/>
    </location>
</feature>
<keyword evidence="3" id="KW-1003">Cell membrane</keyword>
<evidence type="ECO:0000256" key="1">
    <source>
        <dbReference type="ARBA" id="ARBA00004651"/>
    </source>
</evidence>
<dbReference type="GO" id="GO:0006865">
    <property type="term" value="P:amino acid transport"/>
    <property type="evidence" value="ECO:0007669"/>
    <property type="project" value="UniProtKB-KW"/>
</dbReference>
<accession>A0A160TUK9</accession>
<keyword evidence="6 9" id="KW-1133">Transmembrane helix</keyword>
<name>A0A160TUK9_9ZZZZ</name>
<feature type="transmembrane region" description="Helical" evidence="9">
    <location>
        <begin position="65"/>
        <end position="88"/>
    </location>
</feature>
<evidence type="ECO:0000313" key="10">
    <source>
        <dbReference type="EMBL" id="CUS54019.1"/>
    </source>
</evidence>
<feature type="transmembrane region" description="Helical" evidence="9">
    <location>
        <begin position="6"/>
        <end position="31"/>
    </location>
</feature>
<dbReference type="PANTHER" id="PTHR11795:SF442">
    <property type="entry name" value="ABC TRANSPORTER ATP-BINDING PROTEIN"/>
    <property type="match status" value="1"/>
</dbReference>
<evidence type="ECO:0000256" key="5">
    <source>
        <dbReference type="ARBA" id="ARBA00022970"/>
    </source>
</evidence>
<evidence type="ECO:0000256" key="6">
    <source>
        <dbReference type="ARBA" id="ARBA00022989"/>
    </source>
</evidence>
<dbReference type="Pfam" id="PF02653">
    <property type="entry name" value="BPD_transp_2"/>
    <property type="match status" value="1"/>
</dbReference>
<feature type="transmembrane region" description="Helical" evidence="9">
    <location>
        <begin position="261"/>
        <end position="281"/>
    </location>
</feature>
<dbReference type="InterPro" id="IPR001851">
    <property type="entry name" value="ABC_transp_permease"/>
</dbReference>
<reference evidence="10" key="1">
    <citation type="submission" date="2015-10" db="EMBL/GenBank/DDBJ databases">
        <authorList>
            <person name="Gilbert D.G."/>
        </authorList>
    </citation>
    <scope>NUCLEOTIDE SEQUENCE</scope>
</reference>
<proteinExistence type="inferred from homology"/>
<dbReference type="CDD" id="cd06582">
    <property type="entry name" value="TM_PBP1_LivH_like"/>
    <property type="match status" value="1"/>
</dbReference>
<evidence type="ECO:0000256" key="7">
    <source>
        <dbReference type="ARBA" id="ARBA00023136"/>
    </source>
</evidence>
<dbReference type="PANTHER" id="PTHR11795">
    <property type="entry name" value="BRANCHED-CHAIN AMINO ACID TRANSPORT SYSTEM PERMEASE PROTEIN LIVH"/>
    <property type="match status" value="1"/>
</dbReference>
<feature type="transmembrane region" description="Helical" evidence="9">
    <location>
        <begin position="144"/>
        <end position="164"/>
    </location>
</feature>
<gene>
    <name evidence="10" type="ORF">MGWOODY_XGa60</name>
</gene>
<evidence type="ECO:0000256" key="3">
    <source>
        <dbReference type="ARBA" id="ARBA00022475"/>
    </source>
</evidence>
<dbReference type="GO" id="GO:0022857">
    <property type="term" value="F:transmembrane transporter activity"/>
    <property type="evidence" value="ECO:0007669"/>
    <property type="project" value="InterPro"/>
</dbReference>
<dbReference type="GO" id="GO:0005886">
    <property type="term" value="C:plasma membrane"/>
    <property type="evidence" value="ECO:0007669"/>
    <property type="project" value="UniProtKB-SubCell"/>
</dbReference>
<evidence type="ECO:0000256" key="4">
    <source>
        <dbReference type="ARBA" id="ARBA00022692"/>
    </source>
</evidence>
<keyword evidence="2" id="KW-0813">Transport</keyword>
<evidence type="ECO:0000256" key="9">
    <source>
        <dbReference type="SAM" id="Phobius"/>
    </source>
</evidence>
<keyword evidence="4 9" id="KW-0812">Transmembrane</keyword>
<comment type="subcellular location">
    <subcellularLocation>
        <location evidence="1">Cell membrane</location>
        <topology evidence="1">Multi-pass membrane protein</topology>
    </subcellularLocation>
</comment>
<dbReference type="AlphaFoldDB" id="A0A160TUK9"/>
<sequence>MSQLSNIIISIIFDGLAYAMILFIISVGLSVTMGLMGFVNLAHGVFAMAGGYFVTSLMSVAGVPFIPALLIAAAGVAVVSLPFERFLYAPLYKAGELDQVLMCIGLVFMASASFTYVFGPDPVPIKVPDSLRGQVDLGFRSFPAYRLFMVAVGLSMAAGIWYGFEKTLIGARVRAAVDNRMMAQSVGIDVDRLFRFTFALGSGLAALGGGLAVDILGLSPSFAIQYLVLFLIVVAVGGLGTIKGTFVAALVLGVIDNGGKYLWPEGGAFFIYAVTIVILLLKPAGLYGRQG</sequence>
<keyword evidence="7 9" id="KW-0472">Membrane</keyword>
<dbReference type="EMBL" id="CZRL01000099">
    <property type="protein sequence ID" value="CUS54019.1"/>
    <property type="molecule type" value="Genomic_DNA"/>
</dbReference>
<evidence type="ECO:0000256" key="8">
    <source>
        <dbReference type="ARBA" id="ARBA00037998"/>
    </source>
</evidence>
<feature type="transmembrane region" description="Helical" evidence="9">
    <location>
        <begin position="226"/>
        <end position="255"/>
    </location>
</feature>
<dbReference type="InterPro" id="IPR052157">
    <property type="entry name" value="BCAA_transport_permease"/>
</dbReference>